<dbReference type="SUPFAM" id="SSF53335">
    <property type="entry name" value="S-adenosyl-L-methionine-dependent methyltransferases"/>
    <property type="match status" value="1"/>
</dbReference>
<dbReference type="OrthoDB" id="2410195at2759"/>
<dbReference type="GeneID" id="54548340"/>
<dbReference type="PANTHER" id="PTHR43712">
    <property type="entry name" value="PUTATIVE (AFU_ORTHOLOGUE AFUA_4G14580)-RELATED"/>
    <property type="match status" value="1"/>
</dbReference>
<dbReference type="GO" id="GO:0008171">
    <property type="term" value="F:O-methyltransferase activity"/>
    <property type="evidence" value="ECO:0007669"/>
    <property type="project" value="InterPro"/>
</dbReference>
<dbReference type="Gene3D" id="1.10.10.10">
    <property type="entry name" value="Winged helix-like DNA-binding domain superfamily/Winged helix DNA-binding domain"/>
    <property type="match status" value="1"/>
</dbReference>
<dbReference type="RefSeq" id="XP_033657767.1">
    <property type="nucleotide sequence ID" value="XM_033795165.1"/>
</dbReference>
<feature type="domain" description="O-methyltransferase C-terminal" evidence="5">
    <location>
        <begin position="180"/>
        <end position="358"/>
    </location>
</feature>
<dbReference type="SUPFAM" id="SSF46785">
    <property type="entry name" value="Winged helix' DNA-binding domain"/>
    <property type="match status" value="1"/>
</dbReference>
<dbReference type="EMBL" id="ML986485">
    <property type="protein sequence ID" value="KAF2280229.1"/>
    <property type="molecule type" value="Genomic_DNA"/>
</dbReference>
<protein>
    <submittedName>
        <fullName evidence="7">S-adenosyl-L-methionine-dependent methyltransferase</fullName>
    </submittedName>
</protein>
<organism evidence="7 8">
    <name type="scientific">Westerdykella ornata</name>
    <dbReference type="NCBI Taxonomy" id="318751"/>
    <lineage>
        <taxon>Eukaryota</taxon>
        <taxon>Fungi</taxon>
        <taxon>Dikarya</taxon>
        <taxon>Ascomycota</taxon>
        <taxon>Pezizomycotina</taxon>
        <taxon>Dothideomycetes</taxon>
        <taxon>Pleosporomycetidae</taxon>
        <taxon>Pleosporales</taxon>
        <taxon>Sporormiaceae</taxon>
        <taxon>Westerdykella</taxon>
    </lineage>
</organism>
<accession>A0A6A6JYW0</accession>
<dbReference type="GO" id="GO:0032259">
    <property type="term" value="P:methylation"/>
    <property type="evidence" value="ECO:0007669"/>
    <property type="project" value="UniProtKB-KW"/>
</dbReference>
<dbReference type="Pfam" id="PF00891">
    <property type="entry name" value="Methyltransf_2"/>
    <property type="match status" value="1"/>
</dbReference>
<sequence length="381" mass="43384">MKNALDYIQQLAAGSNRTQRRELMAALHNLAFSLEDAHDTVNRIGYLHLQTAAVKIGFDLGLFRLLVKEEGTLTLSDISQITKADPVFLARYLRYLAAVDVIAEVGPDRYTATNITRNLAQPVAEAGISHCFETIGPEYQALPRYMKKTGYMNPSDEMHTVCQEAWNTKLHQFAWFKDHPENLKFFNDYMAHRREAEVSWLSVYPVLEQTKDWDPAKPVYVNIGGGVGHQCAQFKKKYPDVPGQVILQDLPHTIENALTTPGVENIAHDFFQEQLVKGAKFYFTRGVCHNHPDNKVKLLLRNIMSAMSPESIILLDEWVLPETGVSEYAACMDLTMMAAFAAMERSESQWRKIFDEVGLKLVKIYSYNPENYECVMDLRLP</sequence>
<proteinExistence type="predicted"/>
<keyword evidence="2 7" id="KW-0808">Transferase</keyword>
<evidence type="ECO:0000256" key="4">
    <source>
        <dbReference type="PIRSR" id="PIRSR005739-1"/>
    </source>
</evidence>
<evidence type="ECO:0000256" key="3">
    <source>
        <dbReference type="ARBA" id="ARBA00022691"/>
    </source>
</evidence>
<dbReference type="PIRSF" id="PIRSF005739">
    <property type="entry name" value="O-mtase"/>
    <property type="match status" value="1"/>
</dbReference>
<evidence type="ECO:0000259" key="6">
    <source>
        <dbReference type="Pfam" id="PF08100"/>
    </source>
</evidence>
<dbReference type="InterPro" id="IPR029063">
    <property type="entry name" value="SAM-dependent_MTases_sf"/>
</dbReference>
<evidence type="ECO:0000313" key="8">
    <source>
        <dbReference type="Proteomes" id="UP000800097"/>
    </source>
</evidence>
<evidence type="ECO:0000313" key="7">
    <source>
        <dbReference type="EMBL" id="KAF2280229.1"/>
    </source>
</evidence>
<dbReference type="Pfam" id="PF08100">
    <property type="entry name" value="Dimerisation"/>
    <property type="match status" value="1"/>
</dbReference>
<dbReference type="Proteomes" id="UP000800097">
    <property type="component" value="Unassembled WGS sequence"/>
</dbReference>
<dbReference type="GO" id="GO:0046983">
    <property type="term" value="F:protein dimerization activity"/>
    <property type="evidence" value="ECO:0007669"/>
    <property type="project" value="InterPro"/>
</dbReference>
<gene>
    <name evidence="7" type="ORF">EI97DRAFT_369053</name>
</gene>
<dbReference type="InterPro" id="IPR036388">
    <property type="entry name" value="WH-like_DNA-bd_sf"/>
</dbReference>
<dbReference type="InterPro" id="IPR016461">
    <property type="entry name" value="COMT-like"/>
</dbReference>
<name>A0A6A6JYW0_WESOR</name>
<dbReference type="Gene3D" id="3.40.50.150">
    <property type="entry name" value="Vaccinia Virus protein VP39"/>
    <property type="match status" value="1"/>
</dbReference>
<dbReference type="InterPro" id="IPR036390">
    <property type="entry name" value="WH_DNA-bd_sf"/>
</dbReference>
<evidence type="ECO:0000256" key="1">
    <source>
        <dbReference type="ARBA" id="ARBA00022603"/>
    </source>
</evidence>
<feature type="domain" description="O-methyltransferase dimerisation" evidence="6">
    <location>
        <begin position="51"/>
        <end position="120"/>
    </location>
</feature>
<keyword evidence="3" id="KW-0949">S-adenosyl-L-methionine</keyword>
<dbReference type="AlphaFoldDB" id="A0A6A6JYW0"/>
<evidence type="ECO:0000256" key="2">
    <source>
        <dbReference type="ARBA" id="ARBA00022679"/>
    </source>
</evidence>
<dbReference type="PANTHER" id="PTHR43712:SF4">
    <property type="entry name" value="O-METHYLTRANSFERASE DOMAIN-CONTAINING PROTEIN"/>
    <property type="match status" value="1"/>
</dbReference>
<dbReference type="InterPro" id="IPR001077">
    <property type="entry name" value="COMT_C"/>
</dbReference>
<reference evidence="7" key="1">
    <citation type="journal article" date="2020" name="Stud. Mycol.">
        <title>101 Dothideomycetes genomes: a test case for predicting lifestyles and emergence of pathogens.</title>
        <authorList>
            <person name="Haridas S."/>
            <person name="Albert R."/>
            <person name="Binder M."/>
            <person name="Bloem J."/>
            <person name="Labutti K."/>
            <person name="Salamov A."/>
            <person name="Andreopoulos B."/>
            <person name="Baker S."/>
            <person name="Barry K."/>
            <person name="Bills G."/>
            <person name="Bluhm B."/>
            <person name="Cannon C."/>
            <person name="Castanera R."/>
            <person name="Culley D."/>
            <person name="Daum C."/>
            <person name="Ezra D."/>
            <person name="Gonzalez J."/>
            <person name="Henrissat B."/>
            <person name="Kuo A."/>
            <person name="Liang C."/>
            <person name="Lipzen A."/>
            <person name="Lutzoni F."/>
            <person name="Magnuson J."/>
            <person name="Mondo S."/>
            <person name="Nolan M."/>
            <person name="Ohm R."/>
            <person name="Pangilinan J."/>
            <person name="Park H.-J."/>
            <person name="Ramirez L."/>
            <person name="Alfaro M."/>
            <person name="Sun H."/>
            <person name="Tritt A."/>
            <person name="Yoshinaga Y."/>
            <person name="Zwiers L.-H."/>
            <person name="Turgeon B."/>
            <person name="Goodwin S."/>
            <person name="Spatafora J."/>
            <person name="Crous P."/>
            <person name="Grigoriev I."/>
        </authorList>
    </citation>
    <scope>NUCLEOTIDE SEQUENCE</scope>
    <source>
        <strain evidence="7">CBS 379.55</strain>
    </source>
</reference>
<feature type="active site" description="Proton acceptor" evidence="4">
    <location>
        <position position="289"/>
    </location>
</feature>
<evidence type="ECO:0000259" key="5">
    <source>
        <dbReference type="Pfam" id="PF00891"/>
    </source>
</evidence>
<keyword evidence="8" id="KW-1185">Reference proteome</keyword>
<keyword evidence="1 7" id="KW-0489">Methyltransferase</keyword>
<dbReference type="InterPro" id="IPR012967">
    <property type="entry name" value="COMT_dimerisation"/>
</dbReference>
<dbReference type="PROSITE" id="PS51683">
    <property type="entry name" value="SAM_OMT_II"/>
    <property type="match status" value="1"/>
</dbReference>